<evidence type="ECO:0000256" key="2">
    <source>
        <dbReference type="SAM" id="Phobius"/>
    </source>
</evidence>
<evidence type="ECO:0000313" key="4">
    <source>
        <dbReference type="Proteomes" id="UP000018895"/>
    </source>
</evidence>
<dbReference type="EMBL" id="BAUU01000025">
    <property type="protein sequence ID" value="GAE31860.1"/>
    <property type="molecule type" value="Genomic_DNA"/>
</dbReference>
<protein>
    <submittedName>
        <fullName evidence="3">Uncharacterized protein</fullName>
    </submittedName>
</protein>
<dbReference type="InterPro" id="IPR048110">
    <property type="entry name" value="SA1362/YqhP-like"/>
</dbReference>
<evidence type="ECO:0000256" key="1">
    <source>
        <dbReference type="SAM" id="MobiDB-lite"/>
    </source>
</evidence>
<proteinExistence type="predicted"/>
<feature type="transmembrane region" description="Helical" evidence="2">
    <location>
        <begin position="7"/>
        <end position="28"/>
    </location>
</feature>
<sequence length="132" mass="15367">MNSIMKFILPIIIGLSIVGLIISLFNPLALLRQLLWVIVIVGLIFFVYRLVMSRRYGTPLFPSRSGPTRAQIRKAKKTSQHHNKQHPSKRHTNVQPIRSKKKPEPLIRKKRPDHNFKVIEGKKNKKKNRALF</sequence>
<feature type="compositionally biased region" description="Basic residues" evidence="1">
    <location>
        <begin position="123"/>
        <end position="132"/>
    </location>
</feature>
<evidence type="ECO:0000313" key="3">
    <source>
        <dbReference type="EMBL" id="GAE31860.1"/>
    </source>
</evidence>
<reference evidence="3" key="1">
    <citation type="journal article" date="2014" name="Genome Announc.">
        <title>Draft Genome Sequences of Three Alkaliphilic Bacillus Strains, Bacillus wakoensis JCM 9140T, Bacillus akibai JCM 9157T, and Bacillus hemicellulosilyticus JCM 9152T.</title>
        <authorList>
            <person name="Yuki M."/>
            <person name="Oshima K."/>
            <person name="Suda W."/>
            <person name="Oshida Y."/>
            <person name="Kitamura K."/>
            <person name="Iida T."/>
            <person name="Hattori M."/>
            <person name="Ohkuma M."/>
        </authorList>
    </citation>
    <scope>NUCLEOTIDE SEQUENCE [LARGE SCALE GENOMIC DNA]</scope>
    <source>
        <strain evidence="3">JCM 9152</strain>
    </source>
</reference>
<feature type="region of interest" description="Disordered" evidence="1">
    <location>
        <begin position="62"/>
        <end position="132"/>
    </location>
</feature>
<dbReference type="OrthoDB" id="2989424at2"/>
<name>W4QIA7_9BACI</name>
<dbReference type="STRING" id="1236971.JCM9152_3355"/>
<organism evidence="3 4">
    <name type="scientific">Halalkalibacter hemicellulosilyticusJCM 9152</name>
    <dbReference type="NCBI Taxonomy" id="1236971"/>
    <lineage>
        <taxon>Bacteria</taxon>
        <taxon>Bacillati</taxon>
        <taxon>Bacillota</taxon>
        <taxon>Bacilli</taxon>
        <taxon>Bacillales</taxon>
        <taxon>Bacillaceae</taxon>
        <taxon>Halalkalibacter</taxon>
    </lineage>
</organism>
<keyword evidence="2" id="KW-1133">Transmembrane helix</keyword>
<feature type="compositionally biased region" description="Basic and acidic residues" evidence="1">
    <location>
        <begin position="102"/>
        <end position="122"/>
    </location>
</feature>
<feature type="compositionally biased region" description="Basic residues" evidence="1">
    <location>
        <begin position="71"/>
        <end position="92"/>
    </location>
</feature>
<keyword evidence="2" id="KW-0812">Transmembrane</keyword>
<keyword evidence="2" id="KW-0472">Membrane</keyword>
<feature type="transmembrane region" description="Helical" evidence="2">
    <location>
        <begin position="34"/>
        <end position="51"/>
    </location>
</feature>
<accession>W4QIA7</accession>
<dbReference type="NCBIfam" id="NF041554">
    <property type="entry name" value="SA1362_fam"/>
    <property type="match status" value="1"/>
</dbReference>
<comment type="caution">
    <text evidence="3">The sequence shown here is derived from an EMBL/GenBank/DDBJ whole genome shotgun (WGS) entry which is preliminary data.</text>
</comment>
<dbReference type="Proteomes" id="UP000018895">
    <property type="component" value="Unassembled WGS sequence"/>
</dbReference>
<keyword evidence="4" id="KW-1185">Reference proteome</keyword>
<dbReference type="RefSeq" id="WP_035346002.1">
    <property type="nucleotide sequence ID" value="NZ_BAUU01000025.1"/>
</dbReference>
<gene>
    <name evidence="3" type="ORF">JCM9152_3355</name>
</gene>
<dbReference type="AlphaFoldDB" id="W4QIA7"/>